<dbReference type="PANTHER" id="PTHR31645:SF0">
    <property type="entry name" value="OLIGOPEPTIDE TRANSPORTER YGL114W-RELATED"/>
    <property type="match status" value="1"/>
</dbReference>
<sequence>MAVVGIQSLAETDYNPESALVSQLVFATLISHSNPNSIIINLLSAAIAQAGANKAGNISFDFKIRSLVGAQPQAQTYGQIVGSLFSALISCSIYKLYTSQYPIPGPLFRVLSSYLVLSTARLVMGRGLPEGVAPFALGAAIFSTLVTVIKMRYETRWWQKLIPSGVSFALGIYNVPSVTITRTLGGILFWVHKQRSGGRDGSIMILASGLVLGESIASLVTLALTAAHAPKLGGTFVPNAPNIISTASEEDITNSFAVIHNITTGTSANFGPSTTDVDHFATYKAESNPSLLFLRGYAFPPMVGNDWRKIRRFYSSPSLPSSSSRVYQLNISTVCCRNVVGAPYEPEDLQDSRKLETQGLGRYFKTLRNRAQVADSMVGPPRDNWRAVIWLDSGKDLSKGVEGPWSPRPGTRPWETRFFPVIVHQVGSTQSRSRNRSHLAPRSVTYPASSYTIDPYESGTEWRAAQNICLLPYQYGSTLDNNIAGQGALRISHELSFTGQQSVGRPNAISLLNIRFIKTQLMSHAQRLAETVRILENLDSLDWPRAIGSPKAEKAAHLLLIDLSVSTSARRGAR</sequence>
<comment type="similarity">
    <text evidence="2">Belongs to the oligopeptide OPT transporter family.</text>
</comment>
<organism evidence="8 9">
    <name type="scientific">Polytolypa hystricis (strain UAMH7299)</name>
    <dbReference type="NCBI Taxonomy" id="1447883"/>
    <lineage>
        <taxon>Eukaryota</taxon>
        <taxon>Fungi</taxon>
        <taxon>Dikarya</taxon>
        <taxon>Ascomycota</taxon>
        <taxon>Pezizomycotina</taxon>
        <taxon>Eurotiomycetes</taxon>
        <taxon>Eurotiomycetidae</taxon>
        <taxon>Onygenales</taxon>
        <taxon>Onygenales incertae sedis</taxon>
        <taxon>Polytolypa</taxon>
    </lineage>
</organism>
<keyword evidence="5 7" id="KW-1133">Transmembrane helix</keyword>
<accession>A0A2B7YE35</accession>
<evidence type="ECO:0000256" key="7">
    <source>
        <dbReference type="SAM" id="Phobius"/>
    </source>
</evidence>
<dbReference type="Pfam" id="PF03169">
    <property type="entry name" value="OPT"/>
    <property type="match status" value="1"/>
</dbReference>
<dbReference type="AlphaFoldDB" id="A0A2B7YE35"/>
<keyword evidence="4 7" id="KW-0812">Transmembrane</keyword>
<dbReference type="Proteomes" id="UP000224634">
    <property type="component" value="Unassembled WGS sequence"/>
</dbReference>
<reference evidence="8 9" key="1">
    <citation type="submission" date="2017-10" db="EMBL/GenBank/DDBJ databases">
        <title>Comparative genomics in systemic dimorphic fungi from Ajellomycetaceae.</title>
        <authorList>
            <person name="Munoz J.F."/>
            <person name="Mcewen J.G."/>
            <person name="Clay O.K."/>
            <person name="Cuomo C.A."/>
        </authorList>
    </citation>
    <scope>NUCLEOTIDE SEQUENCE [LARGE SCALE GENOMIC DNA]</scope>
    <source>
        <strain evidence="8 9">UAMH7299</strain>
    </source>
</reference>
<dbReference type="GO" id="GO:0000329">
    <property type="term" value="C:fungal-type vacuole membrane"/>
    <property type="evidence" value="ECO:0007669"/>
    <property type="project" value="TreeGrafter"/>
</dbReference>
<keyword evidence="3" id="KW-0813">Transport</keyword>
<name>A0A2B7YE35_POLH7</name>
<comment type="caution">
    <text evidence="8">The sequence shown here is derived from an EMBL/GenBank/DDBJ whole genome shotgun (WGS) entry which is preliminary data.</text>
</comment>
<evidence type="ECO:0000256" key="6">
    <source>
        <dbReference type="ARBA" id="ARBA00023136"/>
    </source>
</evidence>
<keyword evidence="9" id="KW-1185">Reference proteome</keyword>
<dbReference type="STRING" id="1447883.A0A2B7YE35"/>
<dbReference type="PANTHER" id="PTHR31645">
    <property type="entry name" value="OLIGOPEPTIDE TRANSPORTER YGL114W-RELATED"/>
    <property type="match status" value="1"/>
</dbReference>
<evidence type="ECO:0000256" key="2">
    <source>
        <dbReference type="ARBA" id="ARBA00008807"/>
    </source>
</evidence>
<protein>
    <submittedName>
        <fullName evidence="8">Uncharacterized protein</fullName>
    </submittedName>
</protein>
<evidence type="ECO:0000256" key="1">
    <source>
        <dbReference type="ARBA" id="ARBA00004141"/>
    </source>
</evidence>
<evidence type="ECO:0000313" key="9">
    <source>
        <dbReference type="Proteomes" id="UP000224634"/>
    </source>
</evidence>
<dbReference type="InterPro" id="IPR045035">
    <property type="entry name" value="YSL-like"/>
</dbReference>
<evidence type="ECO:0000256" key="3">
    <source>
        <dbReference type="ARBA" id="ARBA00022448"/>
    </source>
</evidence>
<evidence type="ECO:0000256" key="5">
    <source>
        <dbReference type="ARBA" id="ARBA00022989"/>
    </source>
</evidence>
<gene>
    <name evidence="8" type="ORF">AJ80_03870</name>
</gene>
<dbReference type="GO" id="GO:0035673">
    <property type="term" value="F:oligopeptide transmembrane transporter activity"/>
    <property type="evidence" value="ECO:0007669"/>
    <property type="project" value="InterPro"/>
</dbReference>
<keyword evidence="6 7" id="KW-0472">Membrane</keyword>
<dbReference type="InterPro" id="IPR004813">
    <property type="entry name" value="OPT"/>
</dbReference>
<dbReference type="OrthoDB" id="3231000at2759"/>
<evidence type="ECO:0000313" key="8">
    <source>
        <dbReference type="EMBL" id="PGH19535.1"/>
    </source>
</evidence>
<feature type="transmembrane region" description="Helical" evidence="7">
    <location>
        <begin position="131"/>
        <end position="151"/>
    </location>
</feature>
<proteinExistence type="inferred from homology"/>
<dbReference type="EMBL" id="PDNA01000046">
    <property type="protein sequence ID" value="PGH19535.1"/>
    <property type="molecule type" value="Genomic_DNA"/>
</dbReference>
<feature type="transmembrane region" description="Helical" evidence="7">
    <location>
        <begin position="171"/>
        <end position="191"/>
    </location>
</feature>
<feature type="transmembrane region" description="Helical" evidence="7">
    <location>
        <begin position="203"/>
        <end position="224"/>
    </location>
</feature>
<comment type="subcellular location">
    <subcellularLocation>
        <location evidence="1">Membrane</location>
        <topology evidence="1">Multi-pass membrane protein</topology>
    </subcellularLocation>
</comment>
<evidence type="ECO:0000256" key="4">
    <source>
        <dbReference type="ARBA" id="ARBA00022692"/>
    </source>
</evidence>